<sequence>LPIWQCEACGAQTCVGSREELRAGATDPAAVDALDDLHRPYIDRIELRCDCGGAMRRLPEVMDCWFDSGAMPYAQWHYPVEGRDTFARGFPADFICEAVDQTRGWFYTLHAEAVLLHAAVPDQVKENLCFRNVICLGHIQDDKGRKMSKSLGNVVEPMEVIDRHGADALRWYLFTATRPGEARRFSSDLVGESLRRFLLTLWNTYSFFVT</sequence>
<dbReference type="GO" id="GO:0006428">
    <property type="term" value="P:isoleucyl-tRNA aminoacylation"/>
    <property type="evidence" value="ECO:0007669"/>
    <property type="project" value="InterPro"/>
</dbReference>
<evidence type="ECO:0000256" key="4">
    <source>
        <dbReference type="ARBA" id="ARBA00022917"/>
    </source>
</evidence>
<evidence type="ECO:0000256" key="5">
    <source>
        <dbReference type="ARBA" id="ARBA00023146"/>
    </source>
</evidence>
<dbReference type="PANTHER" id="PTHR42780">
    <property type="entry name" value="SOLEUCYL-TRNA SYNTHETASE"/>
    <property type="match status" value="1"/>
</dbReference>
<feature type="non-terminal residue" evidence="8">
    <location>
        <position position="1"/>
    </location>
</feature>
<dbReference type="PANTHER" id="PTHR42780:SF1">
    <property type="entry name" value="ISOLEUCINE--TRNA LIGASE, CYTOPLASMIC"/>
    <property type="match status" value="1"/>
</dbReference>
<comment type="catalytic activity">
    <reaction evidence="6">
        <text>tRNA(Ile) + L-isoleucine + ATP = L-isoleucyl-tRNA(Ile) + AMP + diphosphate</text>
        <dbReference type="Rhea" id="RHEA:11060"/>
        <dbReference type="Rhea" id="RHEA-COMP:9666"/>
        <dbReference type="Rhea" id="RHEA-COMP:9695"/>
        <dbReference type="ChEBI" id="CHEBI:30616"/>
        <dbReference type="ChEBI" id="CHEBI:33019"/>
        <dbReference type="ChEBI" id="CHEBI:58045"/>
        <dbReference type="ChEBI" id="CHEBI:78442"/>
        <dbReference type="ChEBI" id="CHEBI:78528"/>
        <dbReference type="ChEBI" id="CHEBI:456215"/>
        <dbReference type="EC" id="6.1.1.5"/>
    </reaction>
</comment>
<gene>
    <name evidence="8" type="ORF">S01H1_81316</name>
</gene>
<dbReference type="EMBL" id="BARS01055014">
    <property type="protein sequence ID" value="GAG42453.1"/>
    <property type="molecule type" value="Genomic_DNA"/>
</dbReference>
<evidence type="ECO:0000256" key="3">
    <source>
        <dbReference type="ARBA" id="ARBA00022840"/>
    </source>
</evidence>
<keyword evidence="1" id="KW-0436">Ligase</keyword>
<comment type="caution">
    <text evidence="8">The sequence shown here is derived from an EMBL/GenBank/DDBJ whole genome shotgun (WGS) entry which is preliminary data.</text>
</comment>
<feature type="non-terminal residue" evidence="8">
    <location>
        <position position="210"/>
    </location>
</feature>
<dbReference type="SUPFAM" id="SSF52374">
    <property type="entry name" value="Nucleotidylyl transferase"/>
    <property type="match status" value="1"/>
</dbReference>
<feature type="domain" description="Aminoacyl-tRNA synthetase class Ia" evidence="7">
    <location>
        <begin position="1"/>
        <end position="181"/>
    </location>
</feature>
<keyword evidence="3" id="KW-0067">ATP-binding</keyword>
<evidence type="ECO:0000259" key="7">
    <source>
        <dbReference type="Pfam" id="PF00133"/>
    </source>
</evidence>
<reference evidence="8" key="1">
    <citation type="journal article" date="2014" name="Front. Microbiol.">
        <title>High frequency of phylogenetically diverse reductive dehalogenase-homologous genes in deep subseafloor sedimentary metagenomes.</title>
        <authorList>
            <person name="Kawai M."/>
            <person name="Futagami T."/>
            <person name="Toyoda A."/>
            <person name="Takaki Y."/>
            <person name="Nishi S."/>
            <person name="Hori S."/>
            <person name="Arai W."/>
            <person name="Tsubouchi T."/>
            <person name="Morono Y."/>
            <person name="Uchiyama I."/>
            <person name="Ito T."/>
            <person name="Fujiyama A."/>
            <person name="Inagaki F."/>
            <person name="Takami H."/>
        </authorList>
    </citation>
    <scope>NUCLEOTIDE SEQUENCE</scope>
    <source>
        <strain evidence="8">Expedition CK06-06</strain>
    </source>
</reference>
<evidence type="ECO:0000256" key="1">
    <source>
        <dbReference type="ARBA" id="ARBA00022598"/>
    </source>
</evidence>
<keyword evidence="2" id="KW-0547">Nucleotide-binding</keyword>
<dbReference type="Pfam" id="PF00133">
    <property type="entry name" value="tRNA-synt_1"/>
    <property type="match status" value="1"/>
</dbReference>
<dbReference type="AlphaFoldDB" id="X0Y133"/>
<dbReference type="GO" id="GO:0005524">
    <property type="term" value="F:ATP binding"/>
    <property type="evidence" value="ECO:0007669"/>
    <property type="project" value="UniProtKB-KW"/>
</dbReference>
<accession>X0Y133</accession>
<keyword evidence="4" id="KW-0648">Protein biosynthesis</keyword>
<organism evidence="8">
    <name type="scientific">marine sediment metagenome</name>
    <dbReference type="NCBI Taxonomy" id="412755"/>
    <lineage>
        <taxon>unclassified sequences</taxon>
        <taxon>metagenomes</taxon>
        <taxon>ecological metagenomes</taxon>
    </lineage>
</organism>
<dbReference type="PRINTS" id="PR00984">
    <property type="entry name" value="TRNASYNTHILE"/>
</dbReference>
<dbReference type="InterPro" id="IPR023586">
    <property type="entry name" value="Ile-tRNA-ligase_type2"/>
</dbReference>
<evidence type="ECO:0000256" key="2">
    <source>
        <dbReference type="ARBA" id="ARBA00022741"/>
    </source>
</evidence>
<dbReference type="InterPro" id="IPR002300">
    <property type="entry name" value="aa-tRNA-synth_Ia"/>
</dbReference>
<evidence type="ECO:0000313" key="8">
    <source>
        <dbReference type="EMBL" id="GAG42453.1"/>
    </source>
</evidence>
<evidence type="ECO:0000256" key="6">
    <source>
        <dbReference type="ARBA" id="ARBA00048359"/>
    </source>
</evidence>
<proteinExistence type="predicted"/>
<protein>
    <recommendedName>
        <fullName evidence="7">Aminoacyl-tRNA synthetase class Ia domain-containing protein</fullName>
    </recommendedName>
</protein>
<dbReference type="InterPro" id="IPR014729">
    <property type="entry name" value="Rossmann-like_a/b/a_fold"/>
</dbReference>
<dbReference type="Gene3D" id="3.40.50.620">
    <property type="entry name" value="HUPs"/>
    <property type="match status" value="1"/>
</dbReference>
<dbReference type="InterPro" id="IPR002301">
    <property type="entry name" value="Ile-tRNA-ligase"/>
</dbReference>
<keyword evidence="5" id="KW-0030">Aminoacyl-tRNA synthetase</keyword>
<name>X0Y133_9ZZZZ</name>
<dbReference type="GO" id="GO:0004822">
    <property type="term" value="F:isoleucine-tRNA ligase activity"/>
    <property type="evidence" value="ECO:0007669"/>
    <property type="project" value="UniProtKB-EC"/>
</dbReference>